<evidence type="ECO:0000256" key="1">
    <source>
        <dbReference type="SAM" id="MobiDB-lite"/>
    </source>
</evidence>
<feature type="region of interest" description="Disordered" evidence="1">
    <location>
        <begin position="326"/>
        <end position="365"/>
    </location>
</feature>
<reference evidence="4" key="1">
    <citation type="journal article" date="2009" name="Nature">
        <title>Genome sequence and analysis of the Irish potato famine pathogen Phytophthora infestans.</title>
        <authorList>
            <consortium name="The Broad Institute Genome Sequencing Platform"/>
            <person name="Haas B.J."/>
            <person name="Kamoun S."/>
            <person name="Zody M.C."/>
            <person name="Jiang R.H."/>
            <person name="Handsaker R.E."/>
            <person name="Cano L.M."/>
            <person name="Grabherr M."/>
            <person name="Kodira C.D."/>
            <person name="Raffaele S."/>
            <person name="Torto-Alalibo T."/>
            <person name="Bozkurt T.O."/>
            <person name="Ah-Fong A.M."/>
            <person name="Alvarado L."/>
            <person name="Anderson V.L."/>
            <person name="Armstrong M.R."/>
            <person name="Avrova A."/>
            <person name="Baxter L."/>
            <person name="Beynon J."/>
            <person name="Boevink P.C."/>
            <person name="Bollmann S.R."/>
            <person name="Bos J.I."/>
            <person name="Bulone V."/>
            <person name="Cai G."/>
            <person name="Cakir C."/>
            <person name="Carrington J.C."/>
            <person name="Chawner M."/>
            <person name="Conti L."/>
            <person name="Costanzo S."/>
            <person name="Ewan R."/>
            <person name="Fahlgren N."/>
            <person name="Fischbach M.A."/>
            <person name="Fugelstad J."/>
            <person name="Gilroy E.M."/>
            <person name="Gnerre S."/>
            <person name="Green P.J."/>
            <person name="Grenville-Briggs L.J."/>
            <person name="Griffith J."/>
            <person name="Grunwald N.J."/>
            <person name="Horn K."/>
            <person name="Horner N.R."/>
            <person name="Hu C.H."/>
            <person name="Huitema E."/>
            <person name="Jeong D.H."/>
            <person name="Jones A.M."/>
            <person name="Jones J.D."/>
            <person name="Jones R.W."/>
            <person name="Karlsson E.K."/>
            <person name="Kunjeti S.G."/>
            <person name="Lamour K."/>
            <person name="Liu Z."/>
            <person name="Ma L."/>
            <person name="Maclean D."/>
            <person name="Chibucos M.C."/>
            <person name="McDonald H."/>
            <person name="McWalters J."/>
            <person name="Meijer H.J."/>
            <person name="Morgan W."/>
            <person name="Morris P.F."/>
            <person name="Munro C.A."/>
            <person name="O'Neill K."/>
            <person name="Ospina-Giraldo M."/>
            <person name="Pinzon A."/>
            <person name="Pritchard L."/>
            <person name="Ramsahoye B."/>
            <person name="Ren Q."/>
            <person name="Restrepo S."/>
            <person name="Roy S."/>
            <person name="Sadanandom A."/>
            <person name="Savidor A."/>
            <person name="Schornack S."/>
            <person name="Schwartz D.C."/>
            <person name="Schumann U.D."/>
            <person name="Schwessinger B."/>
            <person name="Seyer L."/>
            <person name="Sharpe T."/>
            <person name="Silvar C."/>
            <person name="Song J."/>
            <person name="Studholme D.J."/>
            <person name="Sykes S."/>
            <person name="Thines M."/>
            <person name="van de Vondervoort P.J."/>
            <person name="Phuntumart V."/>
            <person name="Wawra S."/>
            <person name="Weide R."/>
            <person name="Win J."/>
            <person name="Young C."/>
            <person name="Zhou S."/>
            <person name="Fry W."/>
            <person name="Meyers B.C."/>
            <person name="van West P."/>
            <person name="Ristaino J."/>
            <person name="Govers F."/>
            <person name="Birch P.R."/>
            <person name="Whisson S.C."/>
            <person name="Judelson H.S."/>
            <person name="Nusbaum C."/>
        </authorList>
    </citation>
    <scope>NUCLEOTIDE SEQUENCE [LARGE SCALE GENOMIC DNA]</scope>
    <source>
        <strain evidence="4">T30-4</strain>
    </source>
</reference>
<evidence type="ECO:0000313" key="3">
    <source>
        <dbReference type="EMBL" id="EEY61981.1"/>
    </source>
</evidence>
<feature type="transmembrane region" description="Helical" evidence="2">
    <location>
        <begin position="12"/>
        <end position="31"/>
    </location>
</feature>
<dbReference type="AlphaFoldDB" id="D0NN74"/>
<proteinExistence type="predicted"/>
<keyword evidence="2" id="KW-0472">Membrane</keyword>
<feature type="transmembrane region" description="Helical" evidence="2">
    <location>
        <begin position="43"/>
        <end position="59"/>
    </location>
</feature>
<feature type="transmembrane region" description="Helical" evidence="2">
    <location>
        <begin position="184"/>
        <end position="207"/>
    </location>
</feature>
<dbReference type="OrthoDB" id="124627at2759"/>
<dbReference type="GeneID" id="9461653"/>
<dbReference type="Proteomes" id="UP000006643">
    <property type="component" value="Unassembled WGS sequence"/>
</dbReference>
<dbReference type="EMBL" id="DS028147">
    <property type="protein sequence ID" value="EEY61981.1"/>
    <property type="molecule type" value="Genomic_DNA"/>
</dbReference>
<evidence type="ECO:0000313" key="4">
    <source>
        <dbReference type="Proteomes" id="UP000006643"/>
    </source>
</evidence>
<gene>
    <name evidence="3" type="ORF">PITG_13963</name>
</gene>
<dbReference type="InParanoid" id="D0NN74"/>
<dbReference type="VEuPathDB" id="FungiDB:PITG_13963"/>
<evidence type="ECO:0000256" key="2">
    <source>
        <dbReference type="SAM" id="Phobius"/>
    </source>
</evidence>
<protein>
    <recommendedName>
        <fullName evidence="5">Transmembrane protein</fullName>
    </recommendedName>
</protein>
<keyword evidence="2" id="KW-0812">Transmembrane</keyword>
<sequence length="637" mass="70101">MIELLAEATEWCVWLAWICWAFGWSVVRHPWTEMGWAAAVRHWSGLLWALSGAVGWMITKPLWCVVGRTVGAVLEFVIKWTGLCKTCIRRYRIFADYVRIVERTPAVRRWKLYEALFQTPMVVLEDEAESEDGLGRLAHRWLEAYHALWCVFLPDVLELSCKSTVKYWIGSSAECHRTMDRACCVFRAFASLLGLFAYAGLYTAVYVYEFVEWILYGSCGVGALLLLGNYVLAERHFGVDGGFAWNDDVVLASGWTVLLAATSRLLRWGEASKGRRTPKQVAEDRYARWTKDLEEQEQAERLSKAFWKADGCVGLKPKVRRLSEVRARRDAHRARKTDQGPTGARRGRQASVGEGVTSGSGGHRLGHAVRRWGERYRLAVVVYKIVDDDCETMPDGGNEDRGGRGASRMEEGKSLLLLFISPYCSTSIQRRPSHPRTARDTLKRLSESSGDAQPKRRVAFRFVEGFDESSDSRTLRLADHLMAADKDDQPMTTPSGLHGGVITNTINAKNNNILVKNSRIVISKADRVQLAKKIKEMMANSPEAGPASAMTTEDLFGFLSGLASNPAVLSNAAGIISSAASGNTPALVGHVVGLLGAALPPATPAPDVETPAPVAPATPMYAVPTTAASPELPSTSA</sequence>
<feature type="transmembrane region" description="Helical" evidence="2">
    <location>
        <begin position="213"/>
        <end position="232"/>
    </location>
</feature>
<feature type="compositionally biased region" description="Basic and acidic residues" evidence="1">
    <location>
        <begin position="437"/>
        <end position="446"/>
    </location>
</feature>
<feature type="region of interest" description="Disordered" evidence="1">
    <location>
        <begin position="428"/>
        <end position="450"/>
    </location>
</feature>
<accession>D0NN74</accession>
<dbReference type="KEGG" id="pif:PITG_13963"/>
<keyword evidence="2" id="KW-1133">Transmembrane helix</keyword>
<dbReference type="eggNOG" id="ENOG502R8V8">
    <property type="taxonomic scope" value="Eukaryota"/>
</dbReference>
<name>D0NN74_PHYIT</name>
<dbReference type="HOGENOM" id="CLU_429913_0_0_1"/>
<evidence type="ECO:0008006" key="5">
    <source>
        <dbReference type="Google" id="ProtNLM"/>
    </source>
</evidence>
<dbReference type="RefSeq" id="XP_002899621.1">
    <property type="nucleotide sequence ID" value="XM_002899575.1"/>
</dbReference>
<keyword evidence="4" id="KW-1185">Reference proteome</keyword>
<organism evidence="3 4">
    <name type="scientific">Phytophthora infestans (strain T30-4)</name>
    <name type="common">Potato late blight agent</name>
    <dbReference type="NCBI Taxonomy" id="403677"/>
    <lineage>
        <taxon>Eukaryota</taxon>
        <taxon>Sar</taxon>
        <taxon>Stramenopiles</taxon>
        <taxon>Oomycota</taxon>
        <taxon>Peronosporomycetes</taxon>
        <taxon>Peronosporales</taxon>
        <taxon>Peronosporaceae</taxon>
        <taxon>Phytophthora</taxon>
    </lineage>
</organism>